<proteinExistence type="predicted"/>
<feature type="region of interest" description="Disordered" evidence="1">
    <location>
        <begin position="196"/>
        <end position="216"/>
    </location>
</feature>
<gene>
    <name evidence="2" type="ORF">PG999_007457</name>
</gene>
<evidence type="ECO:0000313" key="2">
    <source>
        <dbReference type="EMBL" id="KAK8115388.1"/>
    </source>
</evidence>
<accession>A0AAW0QYE2</accession>
<feature type="region of interest" description="Disordered" evidence="1">
    <location>
        <begin position="286"/>
        <end position="306"/>
    </location>
</feature>
<sequence length="306" mass="33389">MTQHAFVQQVAYLEGLQSITPPKEALPVTLENIHARLIQLERVHRQPQPPTIVPDWESLRYRTVRLWRDMGSPMAVQWLNVTCDKWWPSAGDTGDGTTAVALERTLRSLGIISFSAALHARDGEAAGTDHGGPSSSSSSSSSANQFDIAAQEFCHLAGKKSRKPNSPFRDVRELYAAAIELSLNLEARLGYPGGPPGVMRPGGLPPMSRFPPPPPPPGRKTKSCCGCCSCKCHEKKKGGLARFLLCGARSSNDSDSDSDSDSDVGSSRRQRKGWRRFVPSWGWLSKGRKKRRSGYGSDTSSSTIVD</sequence>
<evidence type="ECO:0000256" key="1">
    <source>
        <dbReference type="SAM" id="MobiDB-lite"/>
    </source>
</evidence>
<organism evidence="2 3">
    <name type="scientific">Apiospora kogelbergensis</name>
    <dbReference type="NCBI Taxonomy" id="1337665"/>
    <lineage>
        <taxon>Eukaryota</taxon>
        <taxon>Fungi</taxon>
        <taxon>Dikarya</taxon>
        <taxon>Ascomycota</taxon>
        <taxon>Pezizomycotina</taxon>
        <taxon>Sordariomycetes</taxon>
        <taxon>Xylariomycetidae</taxon>
        <taxon>Amphisphaeriales</taxon>
        <taxon>Apiosporaceae</taxon>
        <taxon>Apiospora</taxon>
    </lineage>
</organism>
<name>A0AAW0QYE2_9PEZI</name>
<dbReference type="Proteomes" id="UP001392437">
    <property type="component" value="Unassembled WGS sequence"/>
</dbReference>
<evidence type="ECO:0000313" key="3">
    <source>
        <dbReference type="Proteomes" id="UP001392437"/>
    </source>
</evidence>
<feature type="compositionally biased region" description="Polar residues" evidence="1">
    <location>
        <begin position="296"/>
        <end position="306"/>
    </location>
</feature>
<feature type="region of interest" description="Disordered" evidence="1">
    <location>
        <begin position="250"/>
        <end position="271"/>
    </location>
</feature>
<protein>
    <submittedName>
        <fullName evidence="2">Uncharacterized protein</fullName>
    </submittedName>
</protein>
<feature type="region of interest" description="Disordered" evidence="1">
    <location>
        <begin position="123"/>
        <end position="142"/>
    </location>
</feature>
<keyword evidence="3" id="KW-1185">Reference proteome</keyword>
<comment type="caution">
    <text evidence="2">The sequence shown here is derived from an EMBL/GenBank/DDBJ whole genome shotgun (WGS) entry which is preliminary data.</text>
</comment>
<dbReference type="EMBL" id="JAQQWP010000006">
    <property type="protein sequence ID" value="KAK8115388.1"/>
    <property type="molecule type" value="Genomic_DNA"/>
</dbReference>
<feature type="compositionally biased region" description="Low complexity" evidence="1">
    <location>
        <begin position="197"/>
        <end position="207"/>
    </location>
</feature>
<reference evidence="2 3" key="1">
    <citation type="submission" date="2023-01" db="EMBL/GenBank/DDBJ databases">
        <title>Analysis of 21 Apiospora genomes using comparative genomics revels a genus with tremendous synthesis potential of carbohydrate active enzymes and secondary metabolites.</title>
        <authorList>
            <person name="Sorensen T."/>
        </authorList>
    </citation>
    <scope>NUCLEOTIDE SEQUENCE [LARGE SCALE GENOMIC DNA]</scope>
    <source>
        <strain evidence="2 3">CBS 117206</strain>
    </source>
</reference>
<dbReference type="AlphaFoldDB" id="A0AAW0QYE2"/>